<sequence length="162" mass="18120">MQNIKAALIWITDILKKHHVLFQITGGLAARAYGATRPIEDIDIDIPEDKFDIIKNEVAGFITYGPDQFKSNTWDLLLMTLNYQGQVIDLSGAYQTKIFNGKTGLWQGLSEDLSKTHSKNILGLQLPVIPLDVLIAYKEALSREVDIIDIQEIAKVRLGSKP</sequence>
<accession>A0A0W0ZG32</accession>
<dbReference type="AlphaFoldDB" id="A0A0W0ZG32"/>
<name>A0A0W0ZG32_9GAMM</name>
<dbReference type="STRING" id="947033.Lste_1379"/>
<dbReference type="SUPFAM" id="SSF81301">
    <property type="entry name" value="Nucleotidyltransferase"/>
    <property type="match status" value="1"/>
</dbReference>
<comment type="caution">
    <text evidence="1">The sequence shown here is derived from an EMBL/GenBank/DDBJ whole genome shotgun (WGS) entry which is preliminary data.</text>
</comment>
<reference evidence="1 2" key="1">
    <citation type="submission" date="2015-11" db="EMBL/GenBank/DDBJ databases">
        <title>Genomic analysis of 38 Legionella species identifies large and diverse effector repertoires.</title>
        <authorList>
            <person name="Burstein D."/>
            <person name="Amaro F."/>
            <person name="Zusman T."/>
            <person name="Lifshitz Z."/>
            <person name="Cohen O."/>
            <person name="Gilbert J.A."/>
            <person name="Pupko T."/>
            <person name="Shuman H.A."/>
            <person name="Segal G."/>
        </authorList>
    </citation>
    <scope>NUCLEOTIDE SEQUENCE [LARGE SCALE GENOMIC DNA]</scope>
    <source>
        <strain evidence="1 2">IMVS3376</strain>
    </source>
</reference>
<dbReference type="Proteomes" id="UP000054926">
    <property type="component" value="Unassembled WGS sequence"/>
</dbReference>
<evidence type="ECO:0008006" key="3">
    <source>
        <dbReference type="Google" id="ProtNLM"/>
    </source>
</evidence>
<organism evidence="1 2">
    <name type="scientific">Legionella steelei</name>
    <dbReference type="NCBI Taxonomy" id="947033"/>
    <lineage>
        <taxon>Bacteria</taxon>
        <taxon>Pseudomonadati</taxon>
        <taxon>Pseudomonadota</taxon>
        <taxon>Gammaproteobacteria</taxon>
        <taxon>Legionellales</taxon>
        <taxon>Legionellaceae</taxon>
        <taxon>Legionella</taxon>
    </lineage>
</organism>
<keyword evidence="2" id="KW-1185">Reference proteome</keyword>
<evidence type="ECO:0000313" key="2">
    <source>
        <dbReference type="Proteomes" id="UP000054926"/>
    </source>
</evidence>
<dbReference type="OrthoDB" id="6364916at2"/>
<dbReference type="PATRIC" id="fig|947033.5.peg.1468"/>
<dbReference type="RefSeq" id="WP_058510335.1">
    <property type="nucleotide sequence ID" value="NZ_LNYY01000019.1"/>
</dbReference>
<dbReference type="EMBL" id="LNYY01000019">
    <property type="protein sequence ID" value="KTD68221.1"/>
    <property type="molecule type" value="Genomic_DNA"/>
</dbReference>
<proteinExistence type="predicted"/>
<gene>
    <name evidence="1" type="ORF">Lste_1379</name>
</gene>
<evidence type="ECO:0000313" key="1">
    <source>
        <dbReference type="EMBL" id="KTD68221.1"/>
    </source>
</evidence>
<protein>
    <recommendedName>
        <fullName evidence="3">MazG-related protein</fullName>
    </recommendedName>
</protein>
<dbReference type="Gene3D" id="3.30.460.40">
    <property type="match status" value="1"/>
</dbReference>
<dbReference type="InterPro" id="IPR043519">
    <property type="entry name" value="NT_sf"/>
</dbReference>